<dbReference type="AlphaFoldDB" id="A0A9W6GLI9"/>
<dbReference type="SUPFAM" id="SSF111331">
    <property type="entry name" value="NAD kinase/diacylglycerol kinase-like"/>
    <property type="match status" value="1"/>
</dbReference>
<comment type="caution">
    <text evidence="6">Lacks conserved residue(s) required for the propagation of feature annotation.</text>
</comment>
<feature type="binding site" evidence="6">
    <location>
        <position position="152"/>
    </location>
    <ligand>
        <name>NAD(+)</name>
        <dbReference type="ChEBI" id="CHEBI:57540"/>
    </ligand>
</feature>
<dbReference type="InterPro" id="IPR017437">
    <property type="entry name" value="ATP-NAD_kinase_PpnK-typ_C"/>
</dbReference>
<feature type="binding site" evidence="6">
    <location>
        <begin position="163"/>
        <end position="168"/>
    </location>
    <ligand>
        <name>NAD(+)</name>
        <dbReference type="ChEBI" id="CHEBI:57540"/>
    </ligand>
</feature>
<comment type="function">
    <text evidence="6">Involved in the regulation of the intracellular balance of NAD and NADP, and is a key enzyme in the biosynthesis of NADP. Catalyzes specifically the phosphorylation on 2'-hydroxyl of the adenosine moiety of NAD to yield NADP.</text>
</comment>
<dbReference type="Gene3D" id="2.60.200.30">
    <property type="entry name" value="Probable inorganic polyphosphate/atp-NAD kinase, domain 2"/>
    <property type="match status" value="1"/>
</dbReference>
<comment type="cofactor">
    <cofactor evidence="6">
        <name>a divalent metal cation</name>
        <dbReference type="ChEBI" id="CHEBI:60240"/>
    </cofactor>
</comment>
<dbReference type="Gene3D" id="3.40.50.10330">
    <property type="entry name" value="Probable inorganic polyphosphate/atp-NAD kinase, domain 1"/>
    <property type="match status" value="1"/>
</dbReference>
<evidence type="ECO:0000256" key="3">
    <source>
        <dbReference type="ARBA" id="ARBA00022857"/>
    </source>
</evidence>
<dbReference type="PANTHER" id="PTHR20275">
    <property type="entry name" value="NAD KINASE"/>
    <property type="match status" value="1"/>
</dbReference>
<sequence>MKKICIIYNESKTEALSFYNESVEYFRQRGYDNCGREEAHDSDMAVIIGGDGTLLRAAKELLRNDRIFIVAVNMGSLGFLTEIKREEAFDTYASVLAGNYSLEERRFLQVDVRGVRCYGLNEVVISKGGTLSKLIRVGVESNHGYVNTYRADGIIVATPTGSTAYSLSAGGPILKPTLNAMVLTPIAPHNLSTRPIVIDGSEELTLEIEDEDRCGYIAIDGDKALKIGHGDRVKIKYSDKALRLVIPESRNYYGVLREKLKWGDGLC</sequence>
<feature type="binding site" evidence="6">
    <location>
        <begin position="121"/>
        <end position="122"/>
    </location>
    <ligand>
        <name>NAD(+)</name>
        <dbReference type="ChEBI" id="CHEBI:57540"/>
    </ligand>
</feature>
<keyword evidence="6" id="KW-0067">ATP-binding</keyword>
<keyword evidence="1 6" id="KW-0808">Transferase</keyword>
<dbReference type="HAMAP" id="MF_00361">
    <property type="entry name" value="NAD_kinase"/>
    <property type="match status" value="1"/>
</dbReference>
<dbReference type="GO" id="GO:0019674">
    <property type="term" value="P:NAD+ metabolic process"/>
    <property type="evidence" value="ECO:0007669"/>
    <property type="project" value="InterPro"/>
</dbReference>
<keyword evidence="6" id="KW-0963">Cytoplasm</keyword>
<gene>
    <name evidence="6 7" type="primary">nadK</name>
    <name evidence="7" type="ORF">PM10SUCC1_14550</name>
</gene>
<dbReference type="GO" id="GO:0003951">
    <property type="term" value="F:NAD+ kinase activity"/>
    <property type="evidence" value="ECO:0007669"/>
    <property type="project" value="UniProtKB-UniRule"/>
</dbReference>
<keyword evidence="4 6" id="KW-0520">NAD</keyword>
<dbReference type="GO" id="GO:0005737">
    <property type="term" value="C:cytoplasm"/>
    <property type="evidence" value="ECO:0007669"/>
    <property type="project" value="UniProtKB-SubCell"/>
</dbReference>
<dbReference type="InterPro" id="IPR002504">
    <property type="entry name" value="NADK"/>
</dbReference>
<dbReference type="Proteomes" id="UP001144471">
    <property type="component" value="Unassembled WGS sequence"/>
</dbReference>
<dbReference type="GO" id="GO:0006741">
    <property type="term" value="P:NADP+ biosynthetic process"/>
    <property type="evidence" value="ECO:0007669"/>
    <property type="project" value="UniProtKB-UniRule"/>
</dbReference>
<dbReference type="GO" id="GO:0051287">
    <property type="term" value="F:NAD binding"/>
    <property type="evidence" value="ECO:0007669"/>
    <property type="project" value="UniProtKB-ARBA"/>
</dbReference>
<accession>A0A9W6GLI9</accession>
<evidence type="ECO:0000256" key="2">
    <source>
        <dbReference type="ARBA" id="ARBA00022777"/>
    </source>
</evidence>
<dbReference type="GO" id="GO:0005524">
    <property type="term" value="F:ATP binding"/>
    <property type="evidence" value="ECO:0007669"/>
    <property type="project" value="UniProtKB-KW"/>
</dbReference>
<dbReference type="EMBL" id="BSDY01000006">
    <property type="protein sequence ID" value="GLI55941.1"/>
    <property type="molecule type" value="Genomic_DNA"/>
</dbReference>
<reference evidence="7" key="1">
    <citation type="submission" date="2022-12" db="EMBL/GenBank/DDBJ databases">
        <title>Reference genome sequencing for broad-spectrum identification of bacterial and archaeal isolates by mass spectrometry.</title>
        <authorList>
            <person name="Sekiguchi Y."/>
            <person name="Tourlousse D.M."/>
        </authorList>
    </citation>
    <scope>NUCLEOTIDE SEQUENCE</scope>
    <source>
        <strain evidence="7">10succ1</strain>
    </source>
</reference>
<dbReference type="RefSeq" id="WP_281834777.1">
    <property type="nucleotide sequence ID" value="NZ_BSDY01000006.1"/>
</dbReference>
<evidence type="ECO:0000256" key="6">
    <source>
        <dbReference type="HAMAP-Rule" id="MF_00361"/>
    </source>
</evidence>
<evidence type="ECO:0000313" key="7">
    <source>
        <dbReference type="EMBL" id="GLI55941.1"/>
    </source>
</evidence>
<feature type="binding site" evidence="6">
    <location>
        <position position="56"/>
    </location>
    <ligand>
        <name>NAD(+)</name>
        <dbReference type="ChEBI" id="CHEBI:57540"/>
    </ligand>
</feature>
<dbReference type="PANTHER" id="PTHR20275:SF0">
    <property type="entry name" value="NAD KINASE"/>
    <property type="match status" value="1"/>
</dbReference>
<dbReference type="InterPro" id="IPR017438">
    <property type="entry name" value="ATP-NAD_kinase_N"/>
</dbReference>
<dbReference type="GO" id="GO:0046872">
    <property type="term" value="F:metal ion binding"/>
    <property type="evidence" value="ECO:0007669"/>
    <property type="project" value="UniProtKB-UniRule"/>
</dbReference>
<evidence type="ECO:0000256" key="4">
    <source>
        <dbReference type="ARBA" id="ARBA00023027"/>
    </source>
</evidence>
<feature type="binding site" evidence="6">
    <location>
        <position position="150"/>
    </location>
    <ligand>
        <name>NAD(+)</name>
        <dbReference type="ChEBI" id="CHEBI:57540"/>
    </ligand>
</feature>
<keyword evidence="3 6" id="KW-0521">NADP</keyword>
<keyword evidence="8" id="KW-1185">Reference proteome</keyword>
<dbReference type="Pfam" id="PF20143">
    <property type="entry name" value="NAD_kinase_C"/>
    <property type="match status" value="1"/>
</dbReference>
<evidence type="ECO:0000313" key="8">
    <source>
        <dbReference type="Proteomes" id="UP001144471"/>
    </source>
</evidence>
<evidence type="ECO:0000256" key="1">
    <source>
        <dbReference type="ARBA" id="ARBA00022679"/>
    </source>
</evidence>
<name>A0A9W6GLI9_9FUSO</name>
<keyword evidence="6" id="KW-0547">Nucleotide-binding</keyword>
<dbReference type="EC" id="2.7.1.23" evidence="6"/>
<comment type="caution">
    <text evidence="7">The sequence shown here is derived from an EMBL/GenBank/DDBJ whole genome shotgun (WGS) entry which is preliminary data.</text>
</comment>
<dbReference type="InterPro" id="IPR016064">
    <property type="entry name" value="NAD/diacylglycerol_kinase_sf"/>
</dbReference>
<feature type="binding site" evidence="6">
    <location>
        <position position="133"/>
    </location>
    <ligand>
        <name>NAD(+)</name>
        <dbReference type="ChEBI" id="CHEBI:57540"/>
    </ligand>
</feature>
<organism evidence="7 8">
    <name type="scientific">Propionigenium maris DSM 9537</name>
    <dbReference type="NCBI Taxonomy" id="1123000"/>
    <lineage>
        <taxon>Bacteria</taxon>
        <taxon>Fusobacteriati</taxon>
        <taxon>Fusobacteriota</taxon>
        <taxon>Fusobacteriia</taxon>
        <taxon>Fusobacteriales</taxon>
        <taxon>Fusobacteriaceae</taxon>
        <taxon>Propionigenium</taxon>
    </lineage>
</organism>
<feature type="binding site" evidence="6">
    <location>
        <position position="187"/>
    </location>
    <ligand>
        <name>NAD(+)</name>
        <dbReference type="ChEBI" id="CHEBI:57540"/>
    </ligand>
</feature>
<comment type="subcellular location">
    <subcellularLocation>
        <location evidence="6">Cytoplasm</location>
    </subcellularLocation>
</comment>
<evidence type="ECO:0000256" key="5">
    <source>
        <dbReference type="ARBA" id="ARBA00047925"/>
    </source>
</evidence>
<dbReference type="Pfam" id="PF01513">
    <property type="entry name" value="NAD_kinase"/>
    <property type="match status" value="1"/>
</dbReference>
<feature type="binding site" evidence="6">
    <location>
        <begin position="51"/>
        <end position="52"/>
    </location>
    <ligand>
        <name>NAD(+)</name>
        <dbReference type="ChEBI" id="CHEBI:57540"/>
    </ligand>
</feature>
<keyword evidence="2 6" id="KW-0418">Kinase</keyword>
<protein>
    <recommendedName>
        <fullName evidence="6">NAD kinase</fullName>
        <ecNumber evidence="6">2.7.1.23</ecNumber>
    </recommendedName>
    <alternativeName>
        <fullName evidence="6">ATP-dependent NAD kinase</fullName>
    </alternativeName>
</protein>
<proteinExistence type="inferred from homology"/>
<comment type="similarity">
    <text evidence="6">Belongs to the NAD kinase family.</text>
</comment>
<comment type="catalytic activity">
    <reaction evidence="5 6">
        <text>NAD(+) + ATP = ADP + NADP(+) + H(+)</text>
        <dbReference type="Rhea" id="RHEA:18629"/>
        <dbReference type="ChEBI" id="CHEBI:15378"/>
        <dbReference type="ChEBI" id="CHEBI:30616"/>
        <dbReference type="ChEBI" id="CHEBI:57540"/>
        <dbReference type="ChEBI" id="CHEBI:58349"/>
        <dbReference type="ChEBI" id="CHEBI:456216"/>
        <dbReference type="EC" id="2.7.1.23"/>
    </reaction>
</comment>
<feature type="active site" description="Proton acceptor" evidence="6">
    <location>
        <position position="51"/>
    </location>
</feature>